<dbReference type="PANTHER" id="PTHR11071:SF561">
    <property type="entry name" value="PEPTIDYL-PROLYL CIS-TRANS ISOMERASE D-RELATED"/>
    <property type="match status" value="1"/>
</dbReference>
<dbReference type="GO" id="GO:0003755">
    <property type="term" value="F:peptidyl-prolyl cis-trans isomerase activity"/>
    <property type="evidence" value="ECO:0007669"/>
    <property type="project" value="UniProtKB-UniRule"/>
</dbReference>
<dbReference type="FunFam" id="2.40.100.10:FF:000001">
    <property type="entry name" value="Peptidyl-prolyl cis-trans isomerase"/>
    <property type="match status" value="1"/>
</dbReference>
<dbReference type="PANTHER" id="PTHR11071">
    <property type="entry name" value="PEPTIDYL-PROLYL CIS-TRANS ISOMERASE"/>
    <property type="match status" value="1"/>
</dbReference>
<dbReference type="SUPFAM" id="SSF50891">
    <property type="entry name" value="Cyclophilin-like"/>
    <property type="match status" value="1"/>
</dbReference>
<dbReference type="Pfam" id="PF00160">
    <property type="entry name" value="Pro_isomerase"/>
    <property type="match status" value="1"/>
</dbReference>
<protein>
    <recommendedName>
        <fullName evidence="4">Peptidyl-prolyl cis-trans isomerase</fullName>
        <shortName evidence="4">PPIase</shortName>
        <ecNumber evidence="4">5.2.1.8</ecNumber>
    </recommendedName>
</protein>
<evidence type="ECO:0000259" key="5">
    <source>
        <dbReference type="PROSITE" id="PS50072"/>
    </source>
</evidence>
<evidence type="ECO:0000256" key="3">
    <source>
        <dbReference type="ARBA" id="ARBA00023235"/>
    </source>
</evidence>
<dbReference type="PROSITE" id="PS50072">
    <property type="entry name" value="CSA_PPIASE_2"/>
    <property type="match status" value="1"/>
</dbReference>
<evidence type="ECO:0000313" key="6">
    <source>
        <dbReference type="EMBL" id="TIB11108.1"/>
    </source>
</evidence>
<dbReference type="EC" id="5.2.1.8" evidence="4"/>
<keyword evidence="3 4" id="KW-0413">Isomerase</keyword>
<feature type="signal peptide" evidence="4">
    <location>
        <begin position="1"/>
        <end position="19"/>
    </location>
</feature>
<dbReference type="InterPro" id="IPR002130">
    <property type="entry name" value="Cyclophilin-type_PPIase_dom"/>
</dbReference>
<dbReference type="OMA" id="HPGDRPK"/>
<dbReference type="EMBL" id="SPOI01000014">
    <property type="protein sequence ID" value="TIB40583.1"/>
    <property type="molecule type" value="Genomic_DNA"/>
</dbReference>
<keyword evidence="2 4" id="KW-0697">Rotamase</keyword>
<dbReference type="GO" id="GO:0005783">
    <property type="term" value="C:endoplasmic reticulum"/>
    <property type="evidence" value="ECO:0007669"/>
    <property type="project" value="TreeGrafter"/>
</dbReference>
<name>A0A4T0ILL8_WALIC</name>
<proteinExistence type="inferred from homology"/>
<evidence type="ECO:0000313" key="9">
    <source>
        <dbReference type="Proteomes" id="UP000310689"/>
    </source>
</evidence>
<evidence type="ECO:0000313" key="8">
    <source>
        <dbReference type="Proteomes" id="UP000306954"/>
    </source>
</evidence>
<gene>
    <name evidence="7" type="ORF">E3P86_00619</name>
    <name evidence="6" type="ORF">E3P90_02600</name>
</gene>
<dbReference type="AlphaFoldDB" id="A0A4T0ILL8"/>
<dbReference type="GO" id="GO:0006457">
    <property type="term" value="P:protein folding"/>
    <property type="evidence" value="ECO:0007669"/>
    <property type="project" value="TreeGrafter"/>
</dbReference>
<dbReference type="EMBL" id="SPOF01000026">
    <property type="protein sequence ID" value="TIB11108.1"/>
    <property type="molecule type" value="Genomic_DNA"/>
</dbReference>
<reference evidence="8 9" key="1">
    <citation type="submission" date="2019-03" db="EMBL/GenBank/DDBJ databases">
        <title>Sequencing 23 genomes of Wallemia ichthyophaga.</title>
        <authorList>
            <person name="Gostincar C."/>
        </authorList>
    </citation>
    <scope>NUCLEOTIDE SEQUENCE [LARGE SCALE GENOMIC DNA]</scope>
    <source>
        <strain evidence="7 9">EXF-6200</strain>
        <strain evidence="6 8">EXF-8621</strain>
    </source>
</reference>
<dbReference type="OrthoDB" id="193499at2759"/>
<organism evidence="6 8">
    <name type="scientific">Wallemia ichthyophaga</name>
    <dbReference type="NCBI Taxonomy" id="245174"/>
    <lineage>
        <taxon>Eukaryota</taxon>
        <taxon>Fungi</taxon>
        <taxon>Dikarya</taxon>
        <taxon>Basidiomycota</taxon>
        <taxon>Wallemiomycotina</taxon>
        <taxon>Wallemiomycetes</taxon>
        <taxon>Wallemiales</taxon>
        <taxon>Wallemiaceae</taxon>
        <taxon>Wallemia</taxon>
    </lineage>
</organism>
<evidence type="ECO:0000313" key="7">
    <source>
        <dbReference type="EMBL" id="TIB40583.1"/>
    </source>
</evidence>
<keyword evidence="4" id="KW-0732">Signal</keyword>
<dbReference type="Proteomes" id="UP000310689">
    <property type="component" value="Unassembled WGS sequence"/>
</dbReference>
<dbReference type="InterPro" id="IPR029000">
    <property type="entry name" value="Cyclophilin-like_dom_sf"/>
</dbReference>
<evidence type="ECO:0000256" key="2">
    <source>
        <dbReference type="ARBA" id="ARBA00023110"/>
    </source>
</evidence>
<dbReference type="PIRSF" id="PIRSF001467">
    <property type="entry name" value="Peptidylpro_ismrse"/>
    <property type="match status" value="1"/>
</dbReference>
<evidence type="ECO:0000256" key="4">
    <source>
        <dbReference type="RuleBase" id="RU363019"/>
    </source>
</evidence>
<dbReference type="InterPro" id="IPR024936">
    <property type="entry name" value="Cyclophilin-type_PPIase"/>
</dbReference>
<comment type="function">
    <text evidence="4">PPIases accelerate the folding of proteins. It catalyzes the cis-trans isomerization of proline imidic peptide bonds in oligopeptides.</text>
</comment>
<comment type="catalytic activity">
    <reaction evidence="1 4">
        <text>[protein]-peptidylproline (omega=180) = [protein]-peptidylproline (omega=0)</text>
        <dbReference type="Rhea" id="RHEA:16237"/>
        <dbReference type="Rhea" id="RHEA-COMP:10747"/>
        <dbReference type="Rhea" id="RHEA-COMP:10748"/>
        <dbReference type="ChEBI" id="CHEBI:83833"/>
        <dbReference type="ChEBI" id="CHEBI:83834"/>
        <dbReference type="EC" id="5.2.1.8"/>
    </reaction>
</comment>
<dbReference type="PRINTS" id="PR00153">
    <property type="entry name" value="CSAPPISMRASE"/>
</dbReference>
<comment type="similarity">
    <text evidence="4">Belongs to the cyclophilin-type PPIase family.</text>
</comment>
<accession>A0A4T0ILL8</accession>
<dbReference type="Proteomes" id="UP000306954">
    <property type="component" value="Unassembled WGS sequence"/>
</dbReference>
<sequence>MKFQVLTLALFAILAVALARDITDKVFFDVDQGGNSLGRIVFGLYGSVTPKTADNFKHLCIGDKGPSYEGVSFHRVIKDFMIQSGDFENGNGTGGYSIYGPKFNDENFDIIHDRPGLLSMANRGKNTNGSQFFVTTVPTPWLNGKHVVFGEVVQGMEVVREIENTRTGFSNKPQTPITVKKAGLIQKDNTKDEL</sequence>
<evidence type="ECO:0000256" key="1">
    <source>
        <dbReference type="ARBA" id="ARBA00000971"/>
    </source>
</evidence>
<dbReference type="GO" id="GO:0016018">
    <property type="term" value="F:cyclosporin A binding"/>
    <property type="evidence" value="ECO:0007669"/>
    <property type="project" value="TreeGrafter"/>
</dbReference>
<feature type="domain" description="PPIase cyclophilin-type" evidence="5">
    <location>
        <begin position="27"/>
        <end position="184"/>
    </location>
</feature>
<dbReference type="GO" id="GO:0000324">
    <property type="term" value="C:fungal-type vacuole"/>
    <property type="evidence" value="ECO:0007669"/>
    <property type="project" value="TreeGrafter"/>
</dbReference>
<comment type="caution">
    <text evidence="6">The sequence shown here is derived from an EMBL/GenBank/DDBJ whole genome shotgun (WGS) entry which is preliminary data.</text>
</comment>
<dbReference type="Gene3D" id="2.40.100.10">
    <property type="entry name" value="Cyclophilin-like"/>
    <property type="match status" value="1"/>
</dbReference>
<feature type="chain" id="PRO_5044516355" description="Peptidyl-prolyl cis-trans isomerase" evidence="4">
    <location>
        <begin position="20"/>
        <end position="194"/>
    </location>
</feature>